<dbReference type="PANTHER" id="PTHR39081:SF1">
    <property type="entry name" value="MUT7-C RNASE DOMAIN-CONTAINING PROTEIN"/>
    <property type="match status" value="1"/>
</dbReference>
<evidence type="ECO:0000313" key="2">
    <source>
        <dbReference type="EMBL" id="GAG64558.1"/>
    </source>
</evidence>
<dbReference type="AlphaFoldDB" id="X0ZVP4"/>
<organism evidence="2">
    <name type="scientific">marine sediment metagenome</name>
    <dbReference type="NCBI Taxonomy" id="412755"/>
    <lineage>
        <taxon>unclassified sequences</taxon>
        <taxon>metagenomes</taxon>
        <taxon>ecological metagenomes</taxon>
    </lineage>
</organism>
<name>X0ZVP4_9ZZZZ</name>
<evidence type="ECO:0000259" key="1">
    <source>
        <dbReference type="Pfam" id="PF01927"/>
    </source>
</evidence>
<accession>X0ZVP4</accession>
<reference evidence="2" key="1">
    <citation type="journal article" date="2014" name="Front. Microbiol.">
        <title>High frequency of phylogenetically diverse reductive dehalogenase-homologous genes in deep subseafloor sedimentary metagenomes.</title>
        <authorList>
            <person name="Kawai M."/>
            <person name="Futagami T."/>
            <person name="Toyoda A."/>
            <person name="Takaki Y."/>
            <person name="Nishi S."/>
            <person name="Hori S."/>
            <person name="Arai W."/>
            <person name="Tsubouchi T."/>
            <person name="Morono Y."/>
            <person name="Uchiyama I."/>
            <person name="Ito T."/>
            <person name="Fujiyama A."/>
            <person name="Inagaki F."/>
            <person name="Takami H."/>
        </authorList>
    </citation>
    <scope>NUCLEOTIDE SEQUENCE</scope>
    <source>
        <strain evidence="2">Expedition CK06-06</strain>
    </source>
</reference>
<proteinExistence type="predicted"/>
<protein>
    <recommendedName>
        <fullName evidence="1">Mut7-C RNAse domain-containing protein</fullName>
    </recommendedName>
</protein>
<dbReference type="Pfam" id="PF01927">
    <property type="entry name" value="Mut7-C"/>
    <property type="match status" value="1"/>
</dbReference>
<comment type="caution">
    <text evidence="2">The sequence shown here is derived from an EMBL/GenBank/DDBJ whole genome shotgun (WGS) entry which is preliminary data.</text>
</comment>
<sequence>MINTPKFIVDSNVGKLTKWLRLMGYDAQFFDGRDDSHLVAMAKAEGRVILTRDTQIMKRRVITSGQLKAVLIQSDEPELQIHQVIDTLDLDCRFKPFTLCLECNQPLVERGKGEVKDLVPPYVFKTQSQFMQCPACHRIYWRGTHWRAMTEKLREFGISRKEEF</sequence>
<dbReference type="PANTHER" id="PTHR39081">
    <property type="entry name" value="MUT7-C DOMAIN-CONTAINING PROTEIN"/>
    <property type="match status" value="1"/>
</dbReference>
<feature type="domain" description="Mut7-C RNAse" evidence="1">
    <location>
        <begin position="5"/>
        <end position="152"/>
    </location>
</feature>
<dbReference type="InterPro" id="IPR002782">
    <property type="entry name" value="Mut7-C_RNAse_dom"/>
</dbReference>
<gene>
    <name evidence="2" type="ORF">S01H4_17777</name>
</gene>
<dbReference type="EMBL" id="BART01007847">
    <property type="protein sequence ID" value="GAG64558.1"/>
    <property type="molecule type" value="Genomic_DNA"/>
</dbReference>